<feature type="domain" description="Dihydrodipicolinate reductase N-terminal" evidence="3">
    <location>
        <begin position="9"/>
        <end position="73"/>
    </location>
</feature>
<dbReference type="CDD" id="cd24146">
    <property type="entry name" value="nat-AmDH_N_like"/>
    <property type="match status" value="1"/>
</dbReference>
<keyword evidence="2" id="KW-0560">Oxidoreductase</keyword>
<organism evidence="4 5">
    <name type="scientific">Seongchinamella sediminis</name>
    <dbReference type="NCBI Taxonomy" id="2283635"/>
    <lineage>
        <taxon>Bacteria</taxon>
        <taxon>Pseudomonadati</taxon>
        <taxon>Pseudomonadota</taxon>
        <taxon>Gammaproteobacteria</taxon>
        <taxon>Cellvibrionales</taxon>
        <taxon>Halieaceae</taxon>
        <taxon>Seongchinamella</taxon>
    </lineage>
</organism>
<keyword evidence="5" id="KW-1185">Reference proteome</keyword>
<dbReference type="RefSeq" id="WP_117957416.1">
    <property type="nucleotide sequence ID" value="NZ_QRAN01000032.1"/>
</dbReference>
<dbReference type="EMBL" id="QRAN01000032">
    <property type="protein sequence ID" value="RLQ20298.1"/>
    <property type="molecule type" value="Genomic_DNA"/>
</dbReference>
<dbReference type="SUPFAM" id="SSF51735">
    <property type="entry name" value="NAD(P)-binding Rossmann-fold domains"/>
    <property type="match status" value="1"/>
</dbReference>
<evidence type="ECO:0000256" key="2">
    <source>
        <dbReference type="ARBA" id="ARBA00023002"/>
    </source>
</evidence>
<dbReference type="InterPro" id="IPR000846">
    <property type="entry name" value="DapB_N"/>
</dbReference>
<dbReference type="InterPro" id="IPR036291">
    <property type="entry name" value="NAD(P)-bd_dom_sf"/>
</dbReference>
<reference evidence="4 5" key="1">
    <citation type="submission" date="2018-07" db="EMBL/GenBank/DDBJ databases">
        <title>Halioglobus sp. genome submission.</title>
        <authorList>
            <person name="Ye M.-Q."/>
            <person name="Du Z.-J."/>
        </authorList>
    </citation>
    <scope>NUCLEOTIDE SEQUENCE [LARGE SCALE GENOMIC DNA]</scope>
    <source>
        <strain evidence="4 5">U0301</strain>
    </source>
</reference>
<keyword evidence="1" id="KW-0521">NADP</keyword>
<comment type="caution">
    <text evidence="4">The sequence shown here is derived from an EMBL/GenBank/DDBJ whole genome shotgun (WGS) entry which is preliminary data.</text>
</comment>
<accession>A0A3L7DS29</accession>
<dbReference type="GO" id="GO:0008839">
    <property type="term" value="F:4-hydroxy-tetrahydrodipicolinate reductase"/>
    <property type="evidence" value="ECO:0007669"/>
    <property type="project" value="InterPro"/>
</dbReference>
<dbReference type="AlphaFoldDB" id="A0A3L7DS29"/>
<evidence type="ECO:0000313" key="4">
    <source>
        <dbReference type="EMBL" id="RLQ20298.1"/>
    </source>
</evidence>
<protein>
    <recommendedName>
        <fullName evidence="3">Dihydrodipicolinate reductase N-terminal domain-containing protein</fullName>
    </recommendedName>
</protein>
<dbReference type="Gene3D" id="3.40.50.720">
    <property type="entry name" value="NAD(P)-binding Rossmann-like Domain"/>
    <property type="match status" value="1"/>
</dbReference>
<evidence type="ECO:0000313" key="5">
    <source>
        <dbReference type="Proteomes" id="UP000265509"/>
    </source>
</evidence>
<dbReference type="GO" id="GO:0009089">
    <property type="term" value="P:lysine biosynthetic process via diaminopimelate"/>
    <property type="evidence" value="ECO:0007669"/>
    <property type="project" value="InterPro"/>
</dbReference>
<evidence type="ECO:0000259" key="3">
    <source>
        <dbReference type="Pfam" id="PF01113"/>
    </source>
</evidence>
<dbReference type="Proteomes" id="UP000265509">
    <property type="component" value="Unassembled WGS sequence"/>
</dbReference>
<sequence>MSYRVIQWATGAMGKTCLRAVIDHPDLELAGLYVYNPAKVGRDAGDIARRPATGVIATNEIEAILQLEADVVLHTAQLDAPYCRHNADICRLLASGKNVISINGHSYPQFWGQEYLRAFEEACREGGSSLLGGGLNPGFITDKIATIATSICLDIEHIEVTETIDCRIMQNPDYVFDMLGFGKPGDGLDPNDPTWGPAELMNGMYSEVVAHLARRLGYALQRVETDHVMYPASAAIDTSAGRIDKGGVSHTNWRWHAIVDGSRRITQSIHWIMEKAHLNDPDYTTWEVRVRGLPCIDFKIDLGLTDDHAYRTMPEQYGVAGSLVNAIPGLVEAPPGIREVPLGDLFRAPSSAAS</sequence>
<gene>
    <name evidence="4" type="ORF">DWB85_18295</name>
</gene>
<dbReference type="Pfam" id="PF01113">
    <property type="entry name" value="DapB_N"/>
    <property type="match status" value="1"/>
</dbReference>
<evidence type="ECO:0000256" key="1">
    <source>
        <dbReference type="ARBA" id="ARBA00022857"/>
    </source>
</evidence>
<dbReference type="OrthoDB" id="9767616at2"/>
<proteinExistence type="predicted"/>
<name>A0A3L7DS29_9GAMM</name>